<dbReference type="HOGENOM" id="CLU_072531_2_0_6"/>
<dbReference type="InterPro" id="IPR016152">
    <property type="entry name" value="PTrfase/Anion_transptr"/>
</dbReference>
<organism evidence="8 9">
    <name type="scientific">Frischella perrara</name>
    <dbReference type="NCBI Taxonomy" id="1267021"/>
    <lineage>
        <taxon>Bacteria</taxon>
        <taxon>Pseudomonadati</taxon>
        <taxon>Pseudomonadota</taxon>
        <taxon>Gammaproteobacteria</taxon>
        <taxon>Orbales</taxon>
        <taxon>Orbaceae</taxon>
        <taxon>Frischella</taxon>
    </lineage>
</organism>
<keyword evidence="3" id="KW-0963">Cytoplasm</keyword>
<dbReference type="GO" id="GO:0005737">
    <property type="term" value="C:cytoplasm"/>
    <property type="evidence" value="ECO:0007669"/>
    <property type="project" value="UniProtKB-SubCell"/>
</dbReference>
<dbReference type="PANTHER" id="PTHR36203">
    <property type="entry name" value="ASCORBATE-SPECIFIC PTS SYSTEM EIIA COMPONENT"/>
    <property type="match status" value="1"/>
</dbReference>
<dbReference type="SUPFAM" id="SSF55804">
    <property type="entry name" value="Phoshotransferase/anion transport protein"/>
    <property type="match status" value="1"/>
</dbReference>
<keyword evidence="2" id="KW-0813">Transport</keyword>
<dbReference type="KEGG" id="fpp:FPB0191_00143"/>
<dbReference type="AlphaFoldDB" id="A0A0A7RXE9"/>
<dbReference type="PANTHER" id="PTHR36203:SF4">
    <property type="entry name" value="MANNITOL-SPECIFIC CRYPTIC PHOSPHOTRANSFERASE ENZYME IIA COMPONENT"/>
    <property type="match status" value="1"/>
</dbReference>
<dbReference type="Pfam" id="PF00359">
    <property type="entry name" value="PTS_EIIA_2"/>
    <property type="match status" value="1"/>
</dbReference>
<evidence type="ECO:0000256" key="3">
    <source>
        <dbReference type="ARBA" id="ARBA00022490"/>
    </source>
</evidence>
<keyword evidence="9" id="KW-1185">Reference proteome</keyword>
<dbReference type="InterPro" id="IPR051351">
    <property type="entry name" value="Ascorbate-PTS_EIIA_comp"/>
</dbReference>
<evidence type="ECO:0000256" key="2">
    <source>
        <dbReference type="ARBA" id="ARBA00022448"/>
    </source>
</evidence>
<dbReference type="GO" id="GO:0009401">
    <property type="term" value="P:phosphoenolpyruvate-dependent sugar phosphotransferase system"/>
    <property type="evidence" value="ECO:0007669"/>
    <property type="project" value="UniProtKB-KW"/>
</dbReference>
<gene>
    <name evidence="8" type="ORF">FPB0191_00143</name>
</gene>
<keyword evidence="5" id="KW-0598">Phosphotransferase system</keyword>
<dbReference type="Gene3D" id="3.40.930.10">
    <property type="entry name" value="Mannitol-specific EII, Chain A"/>
    <property type="match status" value="1"/>
</dbReference>
<dbReference type="InterPro" id="IPR002178">
    <property type="entry name" value="PTS_EIIA_type-2_dom"/>
</dbReference>
<name>A0A0A7RXE9_FRIPE</name>
<comment type="subcellular location">
    <subcellularLocation>
        <location evidence="1">Cytoplasm</location>
    </subcellularLocation>
</comment>
<evidence type="ECO:0000256" key="4">
    <source>
        <dbReference type="ARBA" id="ARBA00022679"/>
    </source>
</evidence>
<evidence type="ECO:0000313" key="9">
    <source>
        <dbReference type="Proteomes" id="UP000030901"/>
    </source>
</evidence>
<evidence type="ECO:0000256" key="1">
    <source>
        <dbReference type="ARBA" id="ARBA00004496"/>
    </source>
</evidence>
<evidence type="ECO:0000256" key="6">
    <source>
        <dbReference type="ARBA" id="ARBA00022777"/>
    </source>
</evidence>
<dbReference type="PROSITE" id="PS51094">
    <property type="entry name" value="PTS_EIIA_TYPE_2"/>
    <property type="match status" value="1"/>
</dbReference>
<dbReference type="RefSeq" id="WP_039103292.1">
    <property type="nucleotide sequence ID" value="NZ_CAMKYH010000023.1"/>
</dbReference>
<evidence type="ECO:0000313" key="8">
    <source>
        <dbReference type="EMBL" id="AJA44000.1"/>
    </source>
</evidence>
<evidence type="ECO:0000256" key="5">
    <source>
        <dbReference type="ARBA" id="ARBA00022683"/>
    </source>
</evidence>
<dbReference type="EC" id="2.7.1.69" evidence="8"/>
<feature type="domain" description="PTS EIIA type-2" evidence="7">
    <location>
        <begin position="4"/>
        <end position="147"/>
    </location>
</feature>
<dbReference type="GO" id="GO:0016301">
    <property type="term" value="F:kinase activity"/>
    <property type="evidence" value="ECO:0007669"/>
    <property type="project" value="UniProtKB-KW"/>
</dbReference>
<accession>A0A0A7RXE9</accession>
<dbReference type="STRING" id="1267021.FPB0191_00143"/>
<dbReference type="OrthoDB" id="1634238at2"/>
<reference evidence="8 9" key="1">
    <citation type="journal article" date="2014" name="Appl. Environ. Microbiol.">
        <title>Gut symbionts from distinct hosts exhibit genotoxic activity via divergent colibactin biosynthetic pathways.</title>
        <authorList>
            <person name="Engel P."/>
            <person name="Vizcaino M.I."/>
            <person name="Crawford J.M."/>
        </authorList>
    </citation>
    <scope>NUCLEOTIDE SEQUENCE [LARGE SCALE GENOMIC DNA]</scope>
    <source>
        <strain evidence="8 9">PEB0191</strain>
    </source>
</reference>
<dbReference type="EMBL" id="CP009056">
    <property type="protein sequence ID" value="AJA44000.1"/>
    <property type="molecule type" value="Genomic_DNA"/>
</dbReference>
<keyword evidence="4 8" id="KW-0808">Transferase</keyword>
<dbReference type="Proteomes" id="UP000030901">
    <property type="component" value="Chromosome"/>
</dbReference>
<dbReference type="CDD" id="cd00211">
    <property type="entry name" value="PTS_IIA_fru"/>
    <property type="match status" value="1"/>
</dbReference>
<protein>
    <submittedName>
        <fullName evidence="8">PTS system IIA component, L-Asc family</fullName>
        <ecNumber evidence="8">2.7.1.69</ecNumber>
    </submittedName>
</protein>
<keyword evidence="6" id="KW-0418">Kinase</keyword>
<sequence>MLAKWLTPQTVNIVDSVDDWKQAIQLCAQPLLENNTITADYIQAIFKLHESIGPYYVLAPGIAMPHARPEQGVNQLGLSMLLVKQGVKFNSEDNDPVYLITLLAANDSTSHIEMLTQLATLFGETNDIQTIFKAQQSEDILAVLNKY</sequence>
<evidence type="ECO:0000259" key="7">
    <source>
        <dbReference type="PROSITE" id="PS51094"/>
    </source>
</evidence>
<proteinExistence type="predicted"/>